<dbReference type="STRING" id="316055.RPE_4857"/>
<sequence length="191" mass="20958">MRLIILLGTIAIAMPFAIPFLAPPCTVGTAVSERFLERSNTIPYEIRKTEELTDGNLKRWVTAADTAKFAEAYAWRMIPLDLIFLAALGSFLAIGAYTLASLGLPAPLSRLPLWAWLILPLTYVVVDLLEDILIIVLMTTPDVITGATVTTLTVLRTIKIWSVGLAMAQLILLGVSGGFWGDHRPLTPRRE</sequence>
<keyword evidence="1" id="KW-1133">Transmembrane helix</keyword>
<reference evidence="2" key="1">
    <citation type="submission" date="2006-09" db="EMBL/GenBank/DDBJ databases">
        <title>Complete sequence of Rhodopseudomonas palustris BisA53.</title>
        <authorList>
            <consortium name="US DOE Joint Genome Institute"/>
            <person name="Copeland A."/>
            <person name="Lucas S."/>
            <person name="Lapidus A."/>
            <person name="Barry K."/>
            <person name="Detter J.C."/>
            <person name="Glavina del Rio T."/>
            <person name="Hammon N."/>
            <person name="Israni S."/>
            <person name="Dalin E."/>
            <person name="Tice H."/>
            <person name="Pitluck S."/>
            <person name="Chain P."/>
            <person name="Malfatti S."/>
            <person name="Shin M."/>
            <person name="Vergez L."/>
            <person name="Schmutz J."/>
            <person name="Larimer F."/>
            <person name="Land M."/>
            <person name="Hauser L."/>
            <person name="Pelletier D.A."/>
            <person name="Kyrpides N."/>
            <person name="Kim E."/>
            <person name="Harwood C.S."/>
            <person name="Oda Y."/>
            <person name="Richardson P."/>
        </authorList>
    </citation>
    <scope>NUCLEOTIDE SEQUENCE [LARGE SCALE GENOMIC DNA]</scope>
    <source>
        <strain evidence="2">BisA53</strain>
    </source>
</reference>
<evidence type="ECO:0000313" key="2">
    <source>
        <dbReference type="EMBL" id="ABJ08776.1"/>
    </source>
</evidence>
<dbReference type="HOGENOM" id="CLU_1420471_0_0_5"/>
<feature type="transmembrane region" description="Helical" evidence="1">
    <location>
        <begin position="114"/>
        <end position="138"/>
    </location>
</feature>
<evidence type="ECO:0000256" key="1">
    <source>
        <dbReference type="SAM" id="Phobius"/>
    </source>
</evidence>
<dbReference type="OrthoDB" id="9897526at2"/>
<protein>
    <submittedName>
        <fullName evidence="2">Uncharacterized protein</fullName>
    </submittedName>
</protein>
<proteinExistence type="predicted"/>
<dbReference type="KEGG" id="rpe:RPE_4857"/>
<keyword evidence="1" id="KW-0472">Membrane</keyword>
<dbReference type="eggNOG" id="ENOG502ZI0P">
    <property type="taxonomic scope" value="Bacteria"/>
</dbReference>
<accession>Q07H08</accession>
<organism evidence="2">
    <name type="scientific">Rhodopseudomonas palustris (strain BisA53)</name>
    <dbReference type="NCBI Taxonomy" id="316055"/>
    <lineage>
        <taxon>Bacteria</taxon>
        <taxon>Pseudomonadati</taxon>
        <taxon>Pseudomonadota</taxon>
        <taxon>Alphaproteobacteria</taxon>
        <taxon>Hyphomicrobiales</taxon>
        <taxon>Nitrobacteraceae</taxon>
        <taxon>Rhodopseudomonas</taxon>
    </lineage>
</organism>
<dbReference type="EMBL" id="CP000463">
    <property type="protein sequence ID" value="ABJ08776.1"/>
    <property type="molecule type" value="Genomic_DNA"/>
</dbReference>
<dbReference type="AlphaFoldDB" id="Q07H08"/>
<feature type="transmembrane region" description="Helical" evidence="1">
    <location>
        <begin position="158"/>
        <end position="180"/>
    </location>
</feature>
<keyword evidence="1" id="KW-0812">Transmembrane</keyword>
<feature type="transmembrane region" description="Helical" evidence="1">
    <location>
        <begin position="82"/>
        <end position="102"/>
    </location>
</feature>
<name>Q07H08_RHOP5</name>
<gene>
    <name evidence="2" type="ordered locus">RPE_4857</name>
</gene>